<accession>A0A401J7R4</accession>
<dbReference type="AlphaFoldDB" id="A0A401J7R4"/>
<gene>
    <name evidence="1" type="ORF">MBESOW_P3930</name>
</gene>
<organism evidence="1 2">
    <name type="scientific">Sphingobium xenophagum</name>
    <dbReference type="NCBI Taxonomy" id="121428"/>
    <lineage>
        <taxon>Bacteria</taxon>
        <taxon>Pseudomonadati</taxon>
        <taxon>Pseudomonadota</taxon>
        <taxon>Alphaproteobacteria</taxon>
        <taxon>Sphingomonadales</taxon>
        <taxon>Sphingomonadaceae</taxon>
        <taxon>Sphingobium</taxon>
    </lineage>
</organism>
<proteinExistence type="predicted"/>
<reference evidence="1 2" key="1">
    <citation type="submission" date="2014-12" db="EMBL/GenBank/DDBJ databases">
        <title>Whole genome sequencing of Sphingobium xenophagum OW59.</title>
        <authorList>
            <person name="Ohta Y."/>
            <person name="Nishi S."/>
            <person name="Hatada Y."/>
        </authorList>
    </citation>
    <scope>NUCLEOTIDE SEQUENCE [LARGE SCALE GENOMIC DNA]</scope>
    <source>
        <strain evidence="1 2">OW59</strain>
    </source>
</reference>
<evidence type="ECO:0000313" key="2">
    <source>
        <dbReference type="Proteomes" id="UP000290975"/>
    </source>
</evidence>
<keyword evidence="2" id="KW-1185">Reference proteome</keyword>
<protein>
    <submittedName>
        <fullName evidence="1">Uncharacterized protein</fullName>
    </submittedName>
</protein>
<sequence length="158" mass="16752">MMILVFAMAALAQTPEQPARKDETVDRGREIVTQPAKDIGAAKTEIPAILERAQENPYGLVGLKSCAQIKAATTELDSVLGPDFAVGNNKKENRAGRLAEAGGKTIVNTIIPFRGLVREISGAAPAERRLAAAIDAGFARRGFLRGTALARRCPGSKN</sequence>
<dbReference type="EMBL" id="BBQY01000042">
    <property type="protein sequence ID" value="GBH32699.1"/>
    <property type="molecule type" value="Genomic_DNA"/>
</dbReference>
<comment type="caution">
    <text evidence="1">The sequence shown here is derived from an EMBL/GenBank/DDBJ whole genome shotgun (WGS) entry which is preliminary data.</text>
</comment>
<dbReference type="Proteomes" id="UP000290975">
    <property type="component" value="Unassembled WGS sequence"/>
</dbReference>
<evidence type="ECO:0000313" key="1">
    <source>
        <dbReference type="EMBL" id="GBH32699.1"/>
    </source>
</evidence>
<name>A0A401J7R4_SPHXE</name>